<dbReference type="PANTHER" id="PTHR22175">
    <property type="entry name" value="SMALL ACIDIC PROTEIN-RELATED"/>
    <property type="match status" value="1"/>
</dbReference>
<evidence type="ECO:0000313" key="5">
    <source>
        <dbReference type="Proteomes" id="UP001287356"/>
    </source>
</evidence>
<proteinExistence type="inferred from homology"/>
<dbReference type="AlphaFoldDB" id="A0AAE0KD59"/>
<sequence length="80" mass="8420">MARWNAQKLEGGTSRQDKFMRLLGGKKQGATAAAAGTGGGLGVSRPRLDVDVASKELEQQFDSGIKLKFGLGGQRRGLGM</sequence>
<dbReference type="Pfam" id="PF15477">
    <property type="entry name" value="SMAP"/>
    <property type="match status" value="1"/>
</dbReference>
<name>A0AAE0KD59_9PEZI</name>
<dbReference type="Proteomes" id="UP001287356">
    <property type="component" value="Unassembled WGS sequence"/>
</dbReference>
<comment type="caution">
    <text evidence="4">The sequence shown here is derived from an EMBL/GenBank/DDBJ whole genome shotgun (WGS) entry which is preliminary data.</text>
</comment>
<protein>
    <recommendedName>
        <fullName evidence="2">Small acidic protein</fullName>
    </recommendedName>
</protein>
<gene>
    <name evidence="4" type="ORF">B0T24DRAFT_625397</name>
</gene>
<dbReference type="InterPro" id="IPR026714">
    <property type="entry name" value="SMAP"/>
</dbReference>
<organism evidence="4 5">
    <name type="scientific">Lasiosphaeria ovina</name>
    <dbReference type="NCBI Taxonomy" id="92902"/>
    <lineage>
        <taxon>Eukaryota</taxon>
        <taxon>Fungi</taxon>
        <taxon>Dikarya</taxon>
        <taxon>Ascomycota</taxon>
        <taxon>Pezizomycotina</taxon>
        <taxon>Sordariomycetes</taxon>
        <taxon>Sordariomycetidae</taxon>
        <taxon>Sordariales</taxon>
        <taxon>Lasiosphaeriaceae</taxon>
        <taxon>Lasiosphaeria</taxon>
    </lineage>
</organism>
<comment type="similarity">
    <text evidence="1">Belongs to the SMAP family.</text>
</comment>
<dbReference type="InterPro" id="IPR028124">
    <property type="entry name" value="SMAP_dom"/>
</dbReference>
<reference evidence="4" key="2">
    <citation type="submission" date="2023-06" db="EMBL/GenBank/DDBJ databases">
        <authorList>
            <consortium name="Lawrence Berkeley National Laboratory"/>
            <person name="Haridas S."/>
            <person name="Hensen N."/>
            <person name="Bonometti L."/>
            <person name="Westerberg I."/>
            <person name="Brannstrom I.O."/>
            <person name="Guillou S."/>
            <person name="Cros-Aarteil S."/>
            <person name="Calhoun S."/>
            <person name="Kuo A."/>
            <person name="Mondo S."/>
            <person name="Pangilinan J."/>
            <person name="Riley R."/>
            <person name="Labutti K."/>
            <person name="Andreopoulos B."/>
            <person name="Lipzen A."/>
            <person name="Chen C."/>
            <person name="Yanf M."/>
            <person name="Daum C."/>
            <person name="Ng V."/>
            <person name="Clum A."/>
            <person name="Steindorff A."/>
            <person name="Ohm R."/>
            <person name="Martin F."/>
            <person name="Silar P."/>
            <person name="Natvig D."/>
            <person name="Lalanne C."/>
            <person name="Gautier V."/>
            <person name="Ament-Velasquez S.L."/>
            <person name="Kruys A."/>
            <person name="Hutchinson M.I."/>
            <person name="Powell A.J."/>
            <person name="Barry K."/>
            <person name="Miller A.N."/>
            <person name="Grigoriev I.V."/>
            <person name="Debuchy R."/>
            <person name="Gladieux P."/>
            <person name="Thoren M.H."/>
            <person name="Johannesson H."/>
        </authorList>
    </citation>
    <scope>NUCLEOTIDE SEQUENCE</scope>
    <source>
        <strain evidence="4">CBS 958.72</strain>
    </source>
</reference>
<feature type="domain" description="Small acidic protein-like" evidence="3">
    <location>
        <begin position="4"/>
        <end position="79"/>
    </location>
</feature>
<evidence type="ECO:0000313" key="4">
    <source>
        <dbReference type="EMBL" id="KAK3374017.1"/>
    </source>
</evidence>
<evidence type="ECO:0000256" key="1">
    <source>
        <dbReference type="ARBA" id="ARBA00006502"/>
    </source>
</evidence>
<dbReference type="PANTHER" id="PTHR22175:SF0">
    <property type="entry name" value="SMALL ACIDIC PROTEIN"/>
    <property type="match status" value="1"/>
</dbReference>
<evidence type="ECO:0000256" key="2">
    <source>
        <dbReference type="ARBA" id="ARBA00016161"/>
    </source>
</evidence>
<accession>A0AAE0KD59</accession>
<evidence type="ECO:0000259" key="3">
    <source>
        <dbReference type="Pfam" id="PF15477"/>
    </source>
</evidence>
<reference evidence="4" key="1">
    <citation type="journal article" date="2023" name="Mol. Phylogenet. Evol.">
        <title>Genome-scale phylogeny and comparative genomics of the fungal order Sordariales.</title>
        <authorList>
            <person name="Hensen N."/>
            <person name="Bonometti L."/>
            <person name="Westerberg I."/>
            <person name="Brannstrom I.O."/>
            <person name="Guillou S."/>
            <person name="Cros-Aarteil S."/>
            <person name="Calhoun S."/>
            <person name="Haridas S."/>
            <person name="Kuo A."/>
            <person name="Mondo S."/>
            <person name="Pangilinan J."/>
            <person name="Riley R."/>
            <person name="LaButti K."/>
            <person name="Andreopoulos B."/>
            <person name="Lipzen A."/>
            <person name="Chen C."/>
            <person name="Yan M."/>
            <person name="Daum C."/>
            <person name="Ng V."/>
            <person name="Clum A."/>
            <person name="Steindorff A."/>
            <person name="Ohm R.A."/>
            <person name="Martin F."/>
            <person name="Silar P."/>
            <person name="Natvig D.O."/>
            <person name="Lalanne C."/>
            <person name="Gautier V."/>
            <person name="Ament-Velasquez S.L."/>
            <person name="Kruys A."/>
            <person name="Hutchinson M.I."/>
            <person name="Powell A.J."/>
            <person name="Barry K."/>
            <person name="Miller A.N."/>
            <person name="Grigoriev I.V."/>
            <person name="Debuchy R."/>
            <person name="Gladieux P."/>
            <person name="Hiltunen Thoren M."/>
            <person name="Johannesson H."/>
        </authorList>
    </citation>
    <scope>NUCLEOTIDE SEQUENCE</scope>
    <source>
        <strain evidence="4">CBS 958.72</strain>
    </source>
</reference>
<dbReference type="EMBL" id="JAULSN010000004">
    <property type="protein sequence ID" value="KAK3374017.1"/>
    <property type="molecule type" value="Genomic_DNA"/>
</dbReference>
<keyword evidence="5" id="KW-1185">Reference proteome</keyword>